<feature type="compositionally biased region" description="Basic and acidic residues" evidence="2">
    <location>
        <begin position="3353"/>
        <end position="3362"/>
    </location>
</feature>
<protein>
    <submittedName>
        <fullName evidence="4">ZZ-type domain-containing protein</fullName>
    </submittedName>
</protein>
<evidence type="ECO:0000313" key="4">
    <source>
        <dbReference type="WBParaSite" id="ALUE_0001732801-mRNA-1"/>
    </source>
</evidence>
<feature type="coiled-coil region" evidence="1">
    <location>
        <begin position="2126"/>
        <end position="2171"/>
    </location>
</feature>
<organism evidence="3 4">
    <name type="scientific">Ascaris lumbricoides</name>
    <name type="common">Giant roundworm</name>
    <dbReference type="NCBI Taxonomy" id="6252"/>
    <lineage>
        <taxon>Eukaryota</taxon>
        <taxon>Metazoa</taxon>
        <taxon>Ecdysozoa</taxon>
        <taxon>Nematoda</taxon>
        <taxon>Chromadorea</taxon>
        <taxon>Rhabditida</taxon>
        <taxon>Spirurina</taxon>
        <taxon>Ascaridomorpha</taxon>
        <taxon>Ascaridoidea</taxon>
        <taxon>Ascarididae</taxon>
        <taxon>Ascaris</taxon>
    </lineage>
</organism>
<feature type="compositionally biased region" description="Basic and acidic residues" evidence="2">
    <location>
        <begin position="1213"/>
        <end position="1228"/>
    </location>
</feature>
<feature type="coiled-coil region" evidence="1">
    <location>
        <begin position="1260"/>
        <end position="1366"/>
    </location>
</feature>
<feature type="region of interest" description="Disordered" evidence="2">
    <location>
        <begin position="3293"/>
        <end position="3366"/>
    </location>
</feature>
<feature type="compositionally biased region" description="Low complexity" evidence="2">
    <location>
        <begin position="376"/>
        <end position="386"/>
    </location>
</feature>
<feature type="region of interest" description="Disordered" evidence="2">
    <location>
        <begin position="3407"/>
        <end position="3433"/>
    </location>
</feature>
<feature type="compositionally biased region" description="Basic and acidic residues" evidence="2">
    <location>
        <begin position="274"/>
        <end position="283"/>
    </location>
</feature>
<feature type="compositionally biased region" description="Basic and acidic residues" evidence="2">
    <location>
        <begin position="3424"/>
        <end position="3433"/>
    </location>
</feature>
<feature type="compositionally biased region" description="Basic and acidic residues" evidence="2">
    <location>
        <begin position="655"/>
        <end position="711"/>
    </location>
</feature>
<feature type="compositionally biased region" description="Polar residues" evidence="2">
    <location>
        <begin position="3580"/>
        <end position="3593"/>
    </location>
</feature>
<dbReference type="Proteomes" id="UP000036681">
    <property type="component" value="Unplaced"/>
</dbReference>
<feature type="compositionally biased region" description="Basic and acidic residues" evidence="2">
    <location>
        <begin position="624"/>
        <end position="639"/>
    </location>
</feature>
<feature type="compositionally biased region" description="Low complexity" evidence="2">
    <location>
        <begin position="1162"/>
        <end position="1172"/>
    </location>
</feature>
<evidence type="ECO:0000256" key="1">
    <source>
        <dbReference type="SAM" id="Coils"/>
    </source>
</evidence>
<accession>A0A0M3IGB8</accession>
<feature type="compositionally biased region" description="Polar residues" evidence="2">
    <location>
        <begin position="1009"/>
        <end position="1026"/>
    </location>
</feature>
<feature type="compositionally biased region" description="Polar residues" evidence="2">
    <location>
        <begin position="1173"/>
        <end position="1191"/>
    </location>
</feature>
<feature type="compositionally biased region" description="Polar residues" evidence="2">
    <location>
        <begin position="1151"/>
        <end position="1161"/>
    </location>
</feature>
<feature type="compositionally biased region" description="Polar residues" evidence="2">
    <location>
        <begin position="1229"/>
        <end position="1243"/>
    </location>
</feature>
<sequence length="3715" mass="417731">MPNAEPSECLYVCDKCAAVIRQAIFVCCSKWSERDLYLCVECFKEFHYDDKMASVDETAEMKVVFQRQRLGKLLADIERICEKRRSRNARRRYDAILQRKERFRELLNAARHVVLLNAAFNLFSTSDFHRILHSFMRKELMLALTTAYLNAKTVIDITLLVFSSLAAQLLPEDLEGNLQWTAHSTLDSDMISNATTAIINTGGESSTEYLHDDYTGSAVKANEDGYGLSRFQWVHWVSIPKLKECACASEGRYSFSQHWPMTVEFGGGHRSKRTSVERGHRESGNTSSNSSTYSSSKMRTKTSSNSNIDSFSQPSTSAVSWKGEQSTFHSSISKDAIKNERMKEHKKSVSDKKKRERMIQEREEQRKIISEKELTKSSSLSQSTSSKFVRLSEIPSSSKVPKIKAVKSASSIPQLFAPEFLVTEKNGAKIVTKLDPTQVAMFLQRSTSVGAMRNTKDEQKKALVKKEISSKVSHDDRKARSSSKKTTINSLCSVEKKLKKKDDDPKKFHSSSPSLVKRKSNLMSVSPPPISKNSKSAAKEKPKKCEELGGGTHAKSGKSDIHRKFQSSEKIDSHEKIMPSVARPKIVPPHAPRKPCLPSTVKTQSVVSKKDQVSLKSETAQTHQRKEFDTVIPRKDPSDRSIMPPKKPSSAPWKGTREISSNERTKTSEQKTEVAEKRTNSNDRKSFKREKSSSKRDSLGKRPGDRSKDKLTFGNAYATERCSDVANSSSPGNDASKNEAQNEVREQVDKSPERLECVLREPSKEVNPTDPSVTAPLHDASMETDESTVSKKGDANPEEDTISEGTKRMAEEKLDRTPAVGNLKTAERTVSEPTSPVAAPSETAPRQTADMSKDGAKKPFRSGNKSFSEELRRLDAQFSSPSDSEDEVDSGNAFVRFTPQKTSSEPQDQPSTSLLPLSDFSFQSLDTSIDHSLLADICNSFENAANIATPPMLCSEYDEVAGGERTPTTAGSRELTQRMSASVPTASSAEMDVETTSRSLAASPKFSPVTPSSASTADVEETSTGCSVEHIARPETPPSVEMVLKAVNSSCTIDEDELKRIIDGFETDYNPILANISVNDVNEAIRQCLEPDQDLEHMLQYDDLSDAVQSGLINPETYVTNLSPEEYCASFEPSSSCPSTETEFSSDSSEMNKSFGPSSCETTSTGDMTPTTSAPSFGVSPSQSPGSVQTRLQNSVRFSMEHDHTYLTSAPARKHEEACSTPKKKETSSRLPSNPNSPFRPTLATSAHASTSLQTRLNHLSEYEAALLKIDEIVEECEREVNRSMQSNQLSEYEAAIRKLEEVVRECEKEEKKEEMRKMKEAEQANIRKREEEARRKITEERSKAAERLEEQRKISAEAAKRVKELCLEDVLRCSLSSELGHHMQEKKNKLVKQSIHDVIGKCIDETISSTLGSEMERFFTCEAAVIVIEHYVTDAVSVVLSEELDRYQKELMMATEAASTAFKDITEDIISSSLTSEIVQCIEKLMLKEASSAIADECGEEILSGALEDECRRVEREEKLRIQCAAKVTSECIDDVLSSTVHSEVRRRELEEALTGKAAAKVTQYCSSSALDSLLASAIQRHDKQEELKRRAVSALSDSCTSEAISSALSHELRHCQELTMKQVATTTVTEFCTTSVISSAFSEEVQRFHMIEELKNMAATVVTESCASNVITYVLSSEVQRHHKQEAMKHKAVTTVTDLCTGSIISSVLSEEVERHRRIEAMKQDALNEISEVCANELLTSSVRYEATLCERVQQLAHTATTDLTVCCIQETISRLVSSEVDHTMQLYAEQLKLKALEQVKNLCADDIIFAVLGREIVLLLKDLREILQQRSAREAVKGTIIELIQSTFAKGIKKAFHERNRKMVVAARSQLIQGYTTEVFQSIWNDAVSRHLNEMSKQTEMKATEKITEICVGTVVRSAMKKQIEKAERRAACHFTIKQLVDRVVREEAEEIERRQTADSILHTLEDRISYIETCEEAGSLMKELKERNLAKKSMELLTEVLSDMEDEEVQEVAEKIFEEETAIALSSSHDSGVIDLNMLRSSSDGTWKPLGLLERKRMAQVEAVISELKKSLIECNGWISEVDRYLSKFEGFYKTDCALLYDVEAERKNYLFMEFMSNSTVVSDTERLLAEAKSRIEALLAHREVCLNEVNDRIRVLDHELNAANELQKSMAMEASRFTRIARSKQNQLQVQGNKERRARELAMTEFCSDVDSTIRRVEKQLVLRKKSEEATRLMITTRREQALQSSASKTATDAEAVLANAVLRHSIEQKATSEFVDSLNSFVKEIERKKEVRYVIGYLLDSVRHAEEQEVERTSAVLHTVSNLVSTVSYNRLCEEANALLQKIYGSELDAISERCSSELLDGVLSIQMETIANEEMNKAIIDLVVNSDYNSRMEVCVPKVSGNNKETWKLLGLSQSLKEGNLDRAEKDLREIREDYLSWDAEVDIFLRLFEKFSQADFEILRQADMKRKTIVSLNEKLHRSPSHLQEIEEFLASFRKKIEPLTQQEGSTVDAVLGHISAVENEIKTVKRYESALAEEIKMLPTCERLEQKQQKRQIEEDRRVRRASLEICEESLAGLLGQVEKCLVALRKKERRMQDIVEPEATRRGIYAPSLRPRSGVTRAESAVDHVPNNKKVEAFIVELQAFIECVERTRGVRCLMDDLIARTSYEVTCQDAQRMLAICRERDINRLASQLLEGIVDETEEEHLEKIAEAVVRTAVEEALANSQSGSIENGQEERGSFLYLLESLKNFGWNNAEVICKEVTRELSTWVWEVDAYFARFEQLAEADRKVLRKADIESKKRLAKIQNFENPTAVKKAEALLKTMRTRIERRWPCIDVPLEELKKEYTSIQEQFHSVSARKDTVEAELIAELELTKRRQCELDEQMVEERQDRSITLAKIRSDIHGAITLVMHDLDGIENKVSAVAALINGSQNVSPLPLSPVSSLEADVALALSVVIDAVECKEMNDFIDELTMFVDEVNEMRLRRPRSALELAVQDVVDSICLAVEASFWQIEPNLRSRMTRRGPPFHYEKFAQLLEAGLLSPEPPLDLLSAEEELADVTLRLRRTPFHISAYCTPISSQLDFFDEPPENFLEFDDEPLERVEQSLTTGAKASVVLEFSADIGDKKKPLSRTSSLSLIGQNEQCCRIERPSSAPARFFVGDISSIDRLSCSPPTCQPVETSRIVRPIPIAASVISDLSKAPLLMSSPQFPIGQGSAFTPFQRQVNLTLNGVENSYVEPMLDPNFISLLLTQISPSLQKTATAINIDEPPPADPRPVKRNVACEYSEGETAAAEQRQSSSDMLQSLREKRPHVPRSYEQMVYESSACQKNPRTSEESFPQKRKRVSFQDDPKGNMEDGDVEYIGTVTRTNLSMQMYPGLRRIKKIDLGAENTNFCSHGPANFEIPGISHDEQSEESSPEKSRIIDGNDDMRSKLPSIYSALSDQSTRFAFELLYGGYTKFSEETAENMSRKGLIYQRLWRAALVTKPLATWIVNNEHITKSQRDEIVNCCRQGTKLFLAHCKFACYMTANVHIIRPVLQLTEAPFCFDRLPTVFARVFDRIFDEIRMGVLNGQRGSNRQAHSSSARQPHRPSLPSFCNAFRNSAPIYYSGANTYEQSAHVNTFEENSTLQSNERLAATFSGGPNTIGTALFATASGLDRISQRTEVNAIFMSTMKTLKNYYRFKRIIYGNNTMKIYETFHFCLTTFYQ</sequence>
<feature type="compositionally biased region" description="Low complexity" evidence="2">
    <location>
        <begin position="284"/>
        <end position="307"/>
    </location>
</feature>
<name>A0A0M3IGB8_ASCLU</name>
<feature type="region of interest" description="Disordered" evidence="2">
    <location>
        <begin position="1131"/>
        <end position="1191"/>
    </location>
</feature>
<feature type="compositionally biased region" description="Basic and acidic residues" evidence="2">
    <location>
        <begin position="805"/>
        <end position="816"/>
    </location>
</feature>
<feature type="region of interest" description="Disordered" evidence="2">
    <location>
        <begin position="451"/>
        <end position="914"/>
    </location>
</feature>
<feature type="region of interest" description="Disordered" evidence="2">
    <location>
        <begin position="264"/>
        <end position="386"/>
    </location>
</feature>
<reference evidence="4" key="1">
    <citation type="submission" date="2017-02" db="UniProtKB">
        <authorList>
            <consortium name="WormBaseParasite"/>
        </authorList>
    </citation>
    <scope>IDENTIFICATION</scope>
</reference>
<evidence type="ECO:0000313" key="3">
    <source>
        <dbReference type="Proteomes" id="UP000036681"/>
    </source>
</evidence>
<feature type="compositionally biased region" description="Polar residues" evidence="2">
    <location>
        <begin position="725"/>
        <end position="735"/>
    </location>
</feature>
<feature type="coiled-coil region" evidence="1">
    <location>
        <begin position="2421"/>
        <end position="2448"/>
    </location>
</feature>
<keyword evidence="1" id="KW-0175">Coiled coil</keyword>
<feature type="compositionally biased region" description="Polar residues" evidence="2">
    <location>
        <begin position="977"/>
        <end position="1000"/>
    </location>
</feature>
<feature type="compositionally biased region" description="Basic and acidic residues" evidence="2">
    <location>
        <begin position="335"/>
        <end position="375"/>
    </location>
</feature>
<proteinExistence type="predicted"/>
<feature type="compositionally biased region" description="Basic and acidic residues" evidence="2">
    <location>
        <begin position="537"/>
        <end position="547"/>
    </location>
</feature>
<feature type="compositionally biased region" description="Basic and acidic residues" evidence="2">
    <location>
        <begin position="557"/>
        <end position="577"/>
    </location>
</feature>
<feature type="compositionally biased region" description="Basic and acidic residues" evidence="2">
    <location>
        <begin position="494"/>
        <end position="507"/>
    </location>
</feature>
<keyword evidence="3" id="KW-1185">Reference proteome</keyword>
<feature type="compositionally biased region" description="Polar residues" evidence="2">
    <location>
        <begin position="899"/>
        <end position="914"/>
    </location>
</feature>
<feature type="compositionally biased region" description="Basic and acidic residues" evidence="2">
    <location>
        <begin position="736"/>
        <end position="764"/>
    </location>
</feature>
<feature type="region of interest" description="Disordered" evidence="2">
    <location>
        <begin position="3580"/>
        <end position="3599"/>
    </location>
</feature>
<feature type="compositionally biased region" description="Low complexity" evidence="2">
    <location>
        <begin position="1131"/>
        <end position="1149"/>
    </location>
</feature>
<feature type="region of interest" description="Disordered" evidence="2">
    <location>
        <begin position="962"/>
        <end position="1027"/>
    </location>
</feature>
<evidence type="ECO:0000256" key="2">
    <source>
        <dbReference type="SAM" id="MobiDB-lite"/>
    </source>
</evidence>
<dbReference type="WBParaSite" id="ALUE_0001732801-mRNA-1">
    <property type="protein sequence ID" value="ALUE_0001732801-mRNA-1"/>
    <property type="gene ID" value="ALUE_0001732801"/>
</dbReference>
<feature type="region of interest" description="Disordered" evidence="2">
    <location>
        <begin position="1206"/>
        <end position="1243"/>
    </location>
</feature>
<feature type="compositionally biased region" description="Basic and acidic residues" evidence="2">
    <location>
        <begin position="454"/>
        <end position="479"/>
    </location>
</feature>
<feature type="compositionally biased region" description="Polar residues" evidence="2">
    <location>
        <begin position="308"/>
        <end position="333"/>
    </location>
</feature>